<feature type="region of interest" description="Disordered" evidence="1">
    <location>
        <begin position="1"/>
        <end position="46"/>
    </location>
</feature>
<feature type="region of interest" description="Disordered" evidence="1">
    <location>
        <begin position="135"/>
        <end position="184"/>
    </location>
</feature>
<accession>A0AAD7H9I2</accession>
<organism evidence="2 3">
    <name type="scientific">Mycena metata</name>
    <dbReference type="NCBI Taxonomy" id="1033252"/>
    <lineage>
        <taxon>Eukaryota</taxon>
        <taxon>Fungi</taxon>
        <taxon>Dikarya</taxon>
        <taxon>Basidiomycota</taxon>
        <taxon>Agaricomycotina</taxon>
        <taxon>Agaricomycetes</taxon>
        <taxon>Agaricomycetidae</taxon>
        <taxon>Agaricales</taxon>
        <taxon>Marasmiineae</taxon>
        <taxon>Mycenaceae</taxon>
        <taxon>Mycena</taxon>
    </lineage>
</organism>
<protein>
    <submittedName>
        <fullName evidence="2">Uncharacterized protein</fullName>
    </submittedName>
</protein>
<keyword evidence="3" id="KW-1185">Reference proteome</keyword>
<comment type="caution">
    <text evidence="2">The sequence shown here is derived from an EMBL/GenBank/DDBJ whole genome shotgun (WGS) entry which is preliminary data.</text>
</comment>
<proteinExistence type="predicted"/>
<dbReference type="Proteomes" id="UP001215598">
    <property type="component" value="Unassembled WGS sequence"/>
</dbReference>
<dbReference type="AlphaFoldDB" id="A0AAD7H9I2"/>
<evidence type="ECO:0000313" key="3">
    <source>
        <dbReference type="Proteomes" id="UP001215598"/>
    </source>
</evidence>
<gene>
    <name evidence="2" type="ORF">B0H16DRAFT_1742029</name>
</gene>
<feature type="compositionally biased region" description="Low complexity" evidence="1">
    <location>
        <begin position="160"/>
        <end position="169"/>
    </location>
</feature>
<evidence type="ECO:0000256" key="1">
    <source>
        <dbReference type="SAM" id="MobiDB-lite"/>
    </source>
</evidence>
<reference evidence="2" key="1">
    <citation type="submission" date="2023-03" db="EMBL/GenBank/DDBJ databases">
        <title>Massive genome expansion in bonnet fungi (Mycena s.s.) driven by repeated elements and novel gene families across ecological guilds.</title>
        <authorList>
            <consortium name="Lawrence Berkeley National Laboratory"/>
            <person name="Harder C.B."/>
            <person name="Miyauchi S."/>
            <person name="Viragh M."/>
            <person name="Kuo A."/>
            <person name="Thoen E."/>
            <person name="Andreopoulos B."/>
            <person name="Lu D."/>
            <person name="Skrede I."/>
            <person name="Drula E."/>
            <person name="Henrissat B."/>
            <person name="Morin E."/>
            <person name="Kohler A."/>
            <person name="Barry K."/>
            <person name="LaButti K."/>
            <person name="Morin E."/>
            <person name="Salamov A."/>
            <person name="Lipzen A."/>
            <person name="Mereny Z."/>
            <person name="Hegedus B."/>
            <person name="Baldrian P."/>
            <person name="Stursova M."/>
            <person name="Weitz H."/>
            <person name="Taylor A."/>
            <person name="Grigoriev I.V."/>
            <person name="Nagy L.G."/>
            <person name="Martin F."/>
            <person name="Kauserud H."/>
        </authorList>
    </citation>
    <scope>NUCLEOTIDE SEQUENCE</scope>
    <source>
        <strain evidence="2">CBHHK182m</strain>
    </source>
</reference>
<sequence>MDLNPPSLPFRCSLSVATQRPHGPPPARPSRPPPPGADVKPRSTTTILPKACLSRPLPPLAVSHLGPVPNLASPKSPPPPLRSTTCHRHQEARKGNPSRSLPLLAFDVPSRSTSFAPPLASNLDCRHPAASSLDRLPPIRAHPPTFAPPANRWPLPTPAPATALPTPATFSRASPSPPSLRRIQ</sequence>
<feature type="region of interest" description="Disordered" evidence="1">
    <location>
        <begin position="58"/>
        <end position="102"/>
    </location>
</feature>
<feature type="compositionally biased region" description="Pro residues" evidence="1">
    <location>
        <begin position="22"/>
        <end position="36"/>
    </location>
</feature>
<evidence type="ECO:0000313" key="2">
    <source>
        <dbReference type="EMBL" id="KAJ7715321.1"/>
    </source>
</evidence>
<name>A0AAD7H9I2_9AGAR</name>
<dbReference type="EMBL" id="JARKIB010000310">
    <property type="protein sequence ID" value="KAJ7715321.1"/>
    <property type="molecule type" value="Genomic_DNA"/>
</dbReference>